<sequence>MNPVPNPGQIEEDREASLAFWGMEPCIFDGNQGTAALAEWLHNMEIIFRLCHIGAHLQIMLGSRCLVGEARSWWLNIGNPEVPKDCWRNFRALTTLRFGPLPGERPHMHYRDPKIYRDMYMRQYDRSMIQAIHILRNGLPPKVMQFTPPMTIEMTLDEMIEAIMGAEVMAYMVQDAA</sequence>
<evidence type="ECO:0000313" key="1">
    <source>
        <dbReference type="EMBL" id="GMN25974.1"/>
    </source>
</evidence>
<keyword evidence="2" id="KW-1185">Reference proteome</keyword>
<dbReference type="EMBL" id="BTGU01004362">
    <property type="protein sequence ID" value="GMN25974.1"/>
    <property type="molecule type" value="Genomic_DNA"/>
</dbReference>
<gene>
    <name evidence="1" type="ORF">TIFTF001_046008</name>
</gene>
<dbReference type="Proteomes" id="UP001187192">
    <property type="component" value="Unassembled WGS sequence"/>
</dbReference>
<organism evidence="1 2">
    <name type="scientific">Ficus carica</name>
    <name type="common">Common fig</name>
    <dbReference type="NCBI Taxonomy" id="3494"/>
    <lineage>
        <taxon>Eukaryota</taxon>
        <taxon>Viridiplantae</taxon>
        <taxon>Streptophyta</taxon>
        <taxon>Embryophyta</taxon>
        <taxon>Tracheophyta</taxon>
        <taxon>Spermatophyta</taxon>
        <taxon>Magnoliopsida</taxon>
        <taxon>eudicotyledons</taxon>
        <taxon>Gunneridae</taxon>
        <taxon>Pentapetalae</taxon>
        <taxon>rosids</taxon>
        <taxon>fabids</taxon>
        <taxon>Rosales</taxon>
        <taxon>Moraceae</taxon>
        <taxon>Ficeae</taxon>
        <taxon>Ficus</taxon>
    </lineage>
</organism>
<evidence type="ECO:0008006" key="3">
    <source>
        <dbReference type="Google" id="ProtNLM"/>
    </source>
</evidence>
<accession>A0AA88D3V3</accession>
<protein>
    <recommendedName>
        <fullName evidence="3">Retrotransposon gag domain-containing protein</fullName>
    </recommendedName>
</protein>
<comment type="caution">
    <text evidence="1">The sequence shown here is derived from an EMBL/GenBank/DDBJ whole genome shotgun (WGS) entry which is preliminary data.</text>
</comment>
<name>A0AA88D3V3_FICCA</name>
<proteinExistence type="predicted"/>
<dbReference type="AlphaFoldDB" id="A0AA88D3V3"/>
<reference evidence="1" key="1">
    <citation type="submission" date="2023-07" db="EMBL/GenBank/DDBJ databases">
        <title>draft genome sequence of fig (Ficus carica).</title>
        <authorList>
            <person name="Takahashi T."/>
            <person name="Nishimura K."/>
        </authorList>
    </citation>
    <scope>NUCLEOTIDE SEQUENCE</scope>
</reference>
<evidence type="ECO:0000313" key="2">
    <source>
        <dbReference type="Proteomes" id="UP001187192"/>
    </source>
</evidence>